<name>A0A4Q1B8D4_TREME</name>
<dbReference type="Pfam" id="PF00501">
    <property type="entry name" value="AMP-binding"/>
    <property type="match status" value="1"/>
</dbReference>
<dbReference type="Proteomes" id="UP000289152">
    <property type="component" value="Unassembled WGS sequence"/>
</dbReference>
<dbReference type="GO" id="GO:0030729">
    <property type="term" value="F:acetoacetate-CoA ligase activity"/>
    <property type="evidence" value="ECO:0007669"/>
    <property type="project" value="InterPro"/>
</dbReference>
<dbReference type="NCBIfam" id="NF002937">
    <property type="entry name" value="PRK03584.1"/>
    <property type="match status" value="1"/>
</dbReference>
<evidence type="ECO:0000313" key="6">
    <source>
        <dbReference type="EMBL" id="RXK34998.1"/>
    </source>
</evidence>
<dbReference type="InterPro" id="IPR005914">
    <property type="entry name" value="Acac_CoA_synth"/>
</dbReference>
<feature type="domain" description="AMP-dependent synthetase/ligase" evidence="5">
    <location>
        <begin position="99"/>
        <end position="438"/>
    </location>
</feature>
<evidence type="ECO:0000256" key="2">
    <source>
        <dbReference type="ARBA" id="ARBA00022598"/>
    </source>
</evidence>
<dbReference type="PROSITE" id="PS00455">
    <property type="entry name" value="AMP_BINDING"/>
    <property type="match status" value="1"/>
</dbReference>
<keyword evidence="3" id="KW-0547">Nucleotide-binding</keyword>
<comment type="caution">
    <text evidence="6">The sequence shown here is derived from an EMBL/GenBank/DDBJ whole genome shotgun (WGS) entry which is preliminary data.</text>
</comment>
<dbReference type="SUPFAM" id="SSF56801">
    <property type="entry name" value="Acetyl-CoA synthetase-like"/>
    <property type="match status" value="1"/>
</dbReference>
<sequence length="687" mass="76364">MHRLSPYPPLWSPPSELGCQTTLFRRHINQTYNLSLDTYEDLWRWSCHNRSDFWSQVWDHHSVIGHKGSAPYVDESLPPSANPLWFEQAHLNWAENQLRHASTHPQDIAIIQLSEPCPGWDPPEVRLSQAHLLDLVGRCQRSLRRSGVGKGDRVAWWGANCIEAVVLLLATSSIGAIFSSAAADFGTAGLSERLNQIRPKVLVVTNGVVYGGTPRPLLDNLSALSGKLDQMPEKIVVVSHLPRHMVAEPAGLHLDRWVDWLDESEAQIEFIRMGFNEPIWILFSSGTTGRPKAVVHRQGGMLLDSLREHHLAGDMTRGSVFFYYTTPGWMMFQYLVSGLATGATIVLYEGSPLKDPSFLWKTIDNLGVTIFGTSAKWIEQISKHYPTVKQNHSLLTLQQILSTGSPLPSQLYDFVYSHIKSDVLLGSITGGTDICSVFAGRNTCLPVFRGEIQSRMLGFALDTATTEIGAPGELICTRAFPIQPVGFWPLKGYGFSQSEVEAAQVRYQESYYKDFEGNWYHGDYVQITPSRSGNAGGVIMLGRSDGVLNPGGIRFGPTDIYSVLETEEFADCGVEETLVVGLVVDGGADEKVVLFVKMREGLNLDDQLLQQVRTSIRLSRSARHVPSTILQVSDIPVTLTGKKVEVPIRKLINGGDIESVNLATLRNPECLGEYMLIGERLRRERTE</sequence>
<dbReference type="NCBIfam" id="TIGR01217">
    <property type="entry name" value="ac_ac_CoA_syn"/>
    <property type="match status" value="1"/>
</dbReference>
<evidence type="ECO:0000259" key="5">
    <source>
        <dbReference type="Pfam" id="PF00501"/>
    </source>
</evidence>
<proteinExistence type="inferred from homology"/>
<dbReference type="InterPro" id="IPR020845">
    <property type="entry name" value="AMP-binding_CS"/>
</dbReference>
<evidence type="ECO:0000256" key="4">
    <source>
        <dbReference type="ARBA" id="ARBA00022840"/>
    </source>
</evidence>
<accession>A0A4Q1B8D4</accession>
<protein>
    <submittedName>
        <fullName evidence="6">Acetoacetate-CoA ligase</fullName>
    </submittedName>
</protein>
<keyword evidence="7" id="KW-1185">Reference proteome</keyword>
<reference evidence="6 7" key="1">
    <citation type="submission" date="2016-06" db="EMBL/GenBank/DDBJ databases">
        <title>Evolution of pathogenesis and genome organization in the Tremellales.</title>
        <authorList>
            <person name="Cuomo C."/>
            <person name="Litvintseva A."/>
            <person name="Heitman J."/>
            <person name="Chen Y."/>
            <person name="Sun S."/>
            <person name="Springer D."/>
            <person name="Dromer F."/>
            <person name="Young S."/>
            <person name="Zeng Q."/>
            <person name="Chapman S."/>
            <person name="Gujja S."/>
            <person name="Saif S."/>
            <person name="Birren B."/>
        </authorList>
    </citation>
    <scope>NUCLEOTIDE SEQUENCE [LARGE SCALE GENOMIC DNA]</scope>
    <source>
        <strain evidence="6 7">ATCC 28783</strain>
    </source>
</reference>
<dbReference type="STRING" id="5217.A0A4Q1B8D4"/>
<dbReference type="PANTHER" id="PTHR42921:SF1">
    <property type="entry name" value="ACETOACETYL-COA SYNTHETASE"/>
    <property type="match status" value="1"/>
</dbReference>
<dbReference type="InterPro" id="IPR042099">
    <property type="entry name" value="ANL_N_sf"/>
</dbReference>
<dbReference type="AlphaFoldDB" id="A0A4Q1B8D4"/>
<dbReference type="EMBL" id="SDIL01000166">
    <property type="protein sequence ID" value="RXK34998.1"/>
    <property type="molecule type" value="Genomic_DNA"/>
</dbReference>
<gene>
    <name evidence="6" type="ORF">M231_07752</name>
</gene>
<organism evidence="6 7">
    <name type="scientific">Tremella mesenterica</name>
    <name type="common">Jelly fungus</name>
    <dbReference type="NCBI Taxonomy" id="5217"/>
    <lineage>
        <taxon>Eukaryota</taxon>
        <taxon>Fungi</taxon>
        <taxon>Dikarya</taxon>
        <taxon>Basidiomycota</taxon>
        <taxon>Agaricomycotina</taxon>
        <taxon>Tremellomycetes</taxon>
        <taxon>Tremellales</taxon>
        <taxon>Tremellaceae</taxon>
        <taxon>Tremella</taxon>
    </lineage>
</organism>
<dbReference type="InterPro" id="IPR000873">
    <property type="entry name" value="AMP-dep_synth/lig_dom"/>
</dbReference>
<dbReference type="GO" id="GO:0006629">
    <property type="term" value="P:lipid metabolic process"/>
    <property type="evidence" value="ECO:0007669"/>
    <property type="project" value="InterPro"/>
</dbReference>
<comment type="similarity">
    <text evidence="1">Belongs to the ATP-dependent AMP-binding enzyme family.</text>
</comment>
<dbReference type="Gene3D" id="3.30.300.30">
    <property type="match status" value="1"/>
</dbReference>
<dbReference type="InParanoid" id="A0A4Q1B8D4"/>
<dbReference type="Gene3D" id="3.40.50.12780">
    <property type="entry name" value="N-terminal domain of ligase-like"/>
    <property type="match status" value="1"/>
</dbReference>
<evidence type="ECO:0000256" key="3">
    <source>
        <dbReference type="ARBA" id="ARBA00022741"/>
    </source>
</evidence>
<evidence type="ECO:0000256" key="1">
    <source>
        <dbReference type="ARBA" id="ARBA00006432"/>
    </source>
</evidence>
<evidence type="ECO:0000313" key="7">
    <source>
        <dbReference type="Proteomes" id="UP000289152"/>
    </source>
</evidence>
<dbReference type="GO" id="GO:0005524">
    <property type="term" value="F:ATP binding"/>
    <property type="evidence" value="ECO:0007669"/>
    <property type="project" value="UniProtKB-KW"/>
</dbReference>
<dbReference type="InterPro" id="IPR045851">
    <property type="entry name" value="AMP-bd_C_sf"/>
</dbReference>
<dbReference type="VEuPathDB" id="FungiDB:TREMEDRAFT_64710"/>
<dbReference type="PANTHER" id="PTHR42921">
    <property type="entry name" value="ACETOACETYL-COA SYNTHETASE"/>
    <property type="match status" value="1"/>
</dbReference>
<dbReference type="OrthoDB" id="10253869at2759"/>
<keyword evidence="2 6" id="KW-0436">Ligase</keyword>
<keyword evidence="4" id="KW-0067">ATP-binding</keyword>